<dbReference type="AlphaFoldDB" id="A0A074Y8H3"/>
<reference evidence="2 3" key="1">
    <citation type="journal article" date="2014" name="BMC Genomics">
        <title>Genome sequencing of four Aureobasidium pullulans varieties: biotechnological potential, stress tolerance, and description of new species.</title>
        <authorList>
            <person name="Gostin Ar C."/>
            <person name="Ohm R.A."/>
            <person name="Kogej T."/>
            <person name="Sonjak S."/>
            <person name="Turk M."/>
            <person name="Zajc J."/>
            <person name="Zalar P."/>
            <person name="Grube M."/>
            <person name="Sun H."/>
            <person name="Han J."/>
            <person name="Sharma A."/>
            <person name="Chiniquy J."/>
            <person name="Ngan C.Y."/>
            <person name="Lipzen A."/>
            <person name="Barry K."/>
            <person name="Grigoriev I.V."/>
            <person name="Gunde-Cimerman N."/>
        </authorList>
    </citation>
    <scope>NUCLEOTIDE SEQUENCE [LARGE SCALE GENOMIC DNA]</scope>
    <source>
        <strain evidence="2 3">EXF-2481</strain>
    </source>
</reference>
<dbReference type="HOGENOM" id="CLU_1239914_0_0_1"/>
<evidence type="ECO:0000256" key="1">
    <source>
        <dbReference type="SAM" id="MobiDB-lite"/>
    </source>
</evidence>
<evidence type="ECO:0000313" key="3">
    <source>
        <dbReference type="Proteomes" id="UP000030641"/>
    </source>
</evidence>
<dbReference type="Proteomes" id="UP000030641">
    <property type="component" value="Unassembled WGS sequence"/>
</dbReference>
<feature type="region of interest" description="Disordered" evidence="1">
    <location>
        <begin position="97"/>
        <end position="119"/>
    </location>
</feature>
<keyword evidence="3" id="KW-1185">Reference proteome</keyword>
<feature type="compositionally biased region" description="Basic residues" evidence="1">
    <location>
        <begin position="104"/>
        <end position="119"/>
    </location>
</feature>
<dbReference type="EMBL" id="KL584763">
    <property type="protein sequence ID" value="KEQ94073.1"/>
    <property type="molecule type" value="Genomic_DNA"/>
</dbReference>
<dbReference type="InParanoid" id="A0A074Y8H3"/>
<protein>
    <submittedName>
        <fullName evidence="2">Uncharacterized protein</fullName>
    </submittedName>
</protein>
<evidence type="ECO:0000313" key="2">
    <source>
        <dbReference type="EMBL" id="KEQ94073.1"/>
    </source>
</evidence>
<organism evidence="2 3">
    <name type="scientific">Aureobasidium subglaciale (strain EXF-2481)</name>
    <name type="common">Aureobasidium pullulans var. subglaciale</name>
    <dbReference type="NCBI Taxonomy" id="1043005"/>
    <lineage>
        <taxon>Eukaryota</taxon>
        <taxon>Fungi</taxon>
        <taxon>Dikarya</taxon>
        <taxon>Ascomycota</taxon>
        <taxon>Pezizomycotina</taxon>
        <taxon>Dothideomycetes</taxon>
        <taxon>Dothideomycetidae</taxon>
        <taxon>Dothideales</taxon>
        <taxon>Saccotheciaceae</taxon>
        <taxon>Aureobasidium</taxon>
    </lineage>
</organism>
<gene>
    <name evidence="2" type="ORF">AUEXF2481DRAFT_41269</name>
</gene>
<sequence>MTYRAAEYGDLPSQAVLALNFDRRSFHHCKACCWYAYVRDDCFFSSLHMHLRLHMPSYKVAGRTTLSGSFGRQLSPLSTSFLSNQLPASRLSKPTLNKASTKSMIHKRKRRRNQNSRKATRPTTNICCCTCLSLHISYLYTTLFPLISPQNANLDMLTLDRHHLNKPRSYLLIHPIFELSLHYPVSPVIHRLMNSTFGALRFHVFTDGLICFFVSLSIQPLLPHTTLPSSCPDLAVRDIIVDHGNQVSGRLARLMDAG</sequence>
<name>A0A074Y8H3_AURSE</name>
<dbReference type="GeneID" id="25366824"/>
<proteinExistence type="predicted"/>
<dbReference type="RefSeq" id="XP_013342570.1">
    <property type="nucleotide sequence ID" value="XM_013487116.1"/>
</dbReference>
<dbReference type="OrthoDB" id="10639572at2759"/>
<accession>A0A074Y8H3</accession>